<dbReference type="Proteomes" id="UP000294299">
    <property type="component" value="Chromosome NFRAN"/>
</dbReference>
<organism evidence="2 3">
    <name type="scientific">Candidatus Nitrosocosmicus franklandianus</name>
    <dbReference type="NCBI Taxonomy" id="1798806"/>
    <lineage>
        <taxon>Archaea</taxon>
        <taxon>Nitrososphaerota</taxon>
        <taxon>Nitrososphaeria</taxon>
        <taxon>Nitrososphaerales</taxon>
        <taxon>Nitrososphaeraceae</taxon>
        <taxon>Candidatus Nitrosocosmicus</taxon>
    </lineage>
</organism>
<gene>
    <name evidence="2" type="primary">resA</name>
    <name evidence="2" type="ORF">NFRAN_2770</name>
</gene>
<reference evidence="2 3" key="1">
    <citation type="submission" date="2019-02" db="EMBL/GenBank/DDBJ databases">
        <authorList>
            <person name="Lehtovirta-Morley E L."/>
        </authorList>
    </citation>
    <scope>NUCLEOTIDE SEQUENCE [LARGE SCALE GENOMIC DNA]</scope>
    <source>
        <strain evidence="2">NFRAN1</strain>
    </source>
</reference>
<dbReference type="InterPro" id="IPR000866">
    <property type="entry name" value="AhpC/TSA"/>
</dbReference>
<dbReference type="PANTHER" id="PTHR43640">
    <property type="entry name" value="OS07G0260300 PROTEIN"/>
    <property type="match status" value="1"/>
</dbReference>
<dbReference type="RefSeq" id="WP_232038012.1">
    <property type="nucleotide sequence ID" value="NZ_LR216287.1"/>
</dbReference>
<accession>A0A484IBE8</accession>
<dbReference type="InterPro" id="IPR047262">
    <property type="entry name" value="PRX-like1"/>
</dbReference>
<dbReference type="GeneID" id="39421913"/>
<dbReference type="EMBL" id="LR216287">
    <property type="protein sequence ID" value="VFJ15093.1"/>
    <property type="molecule type" value="Genomic_DNA"/>
</dbReference>
<dbReference type="PANTHER" id="PTHR43640:SF1">
    <property type="entry name" value="THIOREDOXIN-DEPENDENT PEROXIREDOXIN"/>
    <property type="match status" value="1"/>
</dbReference>
<sequence length="191" mass="21424">MLSNKEIMVKTQSAQKLVSGSPAPNFSLRGVDDKIYSLKDIKSKSLLIVFICNHCPYVKARISDLVSLQSKFDNSDFQIIGINSNDPNYEGEGFDNMVKFAKEYSLNFPYLIDETQSVAKDYGAVCTPDPFLFDESKNLVYHGKINDALEPNAVPTINIMEENVRKVIGGKKNEIQKDFDPSIGCSIKWIN</sequence>
<dbReference type="GO" id="GO:0016209">
    <property type="term" value="F:antioxidant activity"/>
    <property type="evidence" value="ECO:0007669"/>
    <property type="project" value="InterPro"/>
</dbReference>
<dbReference type="InterPro" id="IPR013766">
    <property type="entry name" value="Thioredoxin_domain"/>
</dbReference>
<feature type="domain" description="Thioredoxin" evidence="1">
    <location>
        <begin position="17"/>
        <end position="169"/>
    </location>
</feature>
<proteinExistence type="predicted"/>
<dbReference type="GO" id="GO:0016491">
    <property type="term" value="F:oxidoreductase activity"/>
    <property type="evidence" value="ECO:0007669"/>
    <property type="project" value="InterPro"/>
</dbReference>
<name>A0A484IBE8_9ARCH</name>
<dbReference type="CDD" id="cd02969">
    <property type="entry name" value="PRX_like1"/>
    <property type="match status" value="1"/>
</dbReference>
<evidence type="ECO:0000313" key="2">
    <source>
        <dbReference type="EMBL" id="VFJ15093.1"/>
    </source>
</evidence>
<evidence type="ECO:0000259" key="1">
    <source>
        <dbReference type="PROSITE" id="PS51352"/>
    </source>
</evidence>
<dbReference type="AlphaFoldDB" id="A0A484IBE8"/>
<dbReference type="Pfam" id="PF00578">
    <property type="entry name" value="AhpC-TSA"/>
    <property type="match status" value="1"/>
</dbReference>
<evidence type="ECO:0000313" key="3">
    <source>
        <dbReference type="Proteomes" id="UP000294299"/>
    </source>
</evidence>
<dbReference type="InterPro" id="IPR036249">
    <property type="entry name" value="Thioredoxin-like_sf"/>
</dbReference>
<protein>
    <submittedName>
        <fullName evidence="2">Thiol-disulfide oxidoreductase ResA</fullName>
    </submittedName>
</protein>
<dbReference type="PROSITE" id="PS51352">
    <property type="entry name" value="THIOREDOXIN_2"/>
    <property type="match status" value="1"/>
</dbReference>
<dbReference type="SUPFAM" id="SSF52833">
    <property type="entry name" value="Thioredoxin-like"/>
    <property type="match status" value="1"/>
</dbReference>
<keyword evidence="3" id="KW-1185">Reference proteome</keyword>
<dbReference type="KEGG" id="nfn:NFRAN_2770"/>
<dbReference type="Gene3D" id="3.40.30.10">
    <property type="entry name" value="Glutaredoxin"/>
    <property type="match status" value="1"/>
</dbReference>